<sequence>MTTLKHGEAHQLNALTERVHALSTNDLTICEMNNVYRVQAIMYKGEKTEPLSLYPGTGRWNGREIEIAMSYVATTDKAALIEALFHADNAQDYKQERFFSDKTLKPREMVEITFESSLRLINATALQPKLRLSLQDLVGDGCYNITQTLADALYAKFGQDFDGIIYSSRWSGQQLDCAAIWSHPTIDTSTQTELIDYENGSQNVHDILCDDLGFDFTPD</sequence>
<dbReference type="GeneID" id="94235941"/>
<accession>A0A1C3IQ53</accession>
<proteinExistence type="predicted"/>
<dbReference type="RefSeq" id="WP_065678919.1">
    <property type="nucleotide sequence ID" value="NZ_AP025462.1"/>
</dbReference>
<organism evidence="2 3">
    <name type="scientific">Vibrio atlanticus</name>
    <dbReference type="NCBI Taxonomy" id="693153"/>
    <lineage>
        <taxon>Bacteria</taxon>
        <taxon>Pseudomonadati</taxon>
        <taxon>Pseudomonadota</taxon>
        <taxon>Gammaproteobacteria</taxon>
        <taxon>Vibrionales</taxon>
        <taxon>Vibrionaceae</taxon>
        <taxon>Vibrio</taxon>
    </lineage>
</organism>
<protein>
    <submittedName>
        <fullName evidence="2">RES domain protein</fullName>
    </submittedName>
</protein>
<evidence type="ECO:0000313" key="2">
    <source>
        <dbReference type="EMBL" id="SBS63552.1"/>
    </source>
</evidence>
<dbReference type="EMBL" id="FLQP01000021">
    <property type="protein sequence ID" value="SBS63552.1"/>
    <property type="molecule type" value="Genomic_DNA"/>
</dbReference>
<name>A0A1C3IQ53_9VIBR</name>
<dbReference type="Pfam" id="PF08808">
    <property type="entry name" value="RES"/>
    <property type="match status" value="1"/>
</dbReference>
<dbReference type="SMART" id="SM00953">
    <property type="entry name" value="RES"/>
    <property type="match status" value="1"/>
</dbReference>
<evidence type="ECO:0000259" key="1">
    <source>
        <dbReference type="SMART" id="SM00953"/>
    </source>
</evidence>
<dbReference type="InterPro" id="IPR014914">
    <property type="entry name" value="RES_dom"/>
</dbReference>
<gene>
    <name evidence="2" type="ORF">VAT7223_01724</name>
</gene>
<dbReference type="AlphaFoldDB" id="A0A1C3IQ53"/>
<reference evidence="3" key="1">
    <citation type="submission" date="2016-06" db="EMBL/GenBank/DDBJ databases">
        <authorList>
            <person name="Rodrigo-Torres Lidia"/>
            <person name="Arahal R.David."/>
        </authorList>
    </citation>
    <scope>NUCLEOTIDE SEQUENCE [LARGE SCALE GENOMIC DNA]</scope>
    <source>
        <strain evidence="3">CECT 7223</strain>
    </source>
</reference>
<dbReference type="Proteomes" id="UP000092876">
    <property type="component" value="Unassembled WGS sequence"/>
</dbReference>
<feature type="domain" description="RES" evidence="1">
    <location>
        <begin position="50"/>
        <end position="193"/>
    </location>
</feature>
<evidence type="ECO:0000313" key="3">
    <source>
        <dbReference type="Proteomes" id="UP000092876"/>
    </source>
</evidence>